<comment type="caution">
    <text evidence="5">The sequence shown here is derived from an EMBL/GenBank/DDBJ whole genome shotgun (WGS) entry which is preliminary data.</text>
</comment>
<dbReference type="EMBL" id="NVQC01000008">
    <property type="protein sequence ID" value="PTL37095.1"/>
    <property type="molecule type" value="Genomic_DNA"/>
</dbReference>
<comment type="subcellular location">
    <subcellularLocation>
        <location evidence="1">Cell outer membrane</location>
    </subcellularLocation>
</comment>
<accession>A0A2T4U158</accession>
<name>A0A2T4U158_9BACT</name>
<keyword evidence="6" id="KW-1185">Reference proteome</keyword>
<evidence type="ECO:0000256" key="2">
    <source>
        <dbReference type="ARBA" id="ARBA00023136"/>
    </source>
</evidence>
<feature type="chain" id="PRO_5015755012" description="MtrB/PioB family decaheme-associated outer membrane protein" evidence="4">
    <location>
        <begin position="33"/>
        <end position="804"/>
    </location>
</feature>
<keyword evidence="4" id="KW-0732">Signal</keyword>
<organism evidence="5 6">
    <name type="scientific">Candidatus Methylomirabilis limnetica</name>
    <dbReference type="NCBI Taxonomy" id="2033718"/>
    <lineage>
        <taxon>Bacteria</taxon>
        <taxon>Candidatus Methylomirabilota</taxon>
        <taxon>Candidatus Methylomirabilia</taxon>
        <taxon>Candidatus Methylomirabilales</taxon>
        <taxon>Candidatus Methylomirabilaceae</taxon>
        <taxon>Candidatus Methylomirabilis</taxon>
    </lineage>
</organism>
<protein>
    <recommendedName>
        <fullName evidence="7">MtrB/PioB family decaheme-associated outer membrane protein</fullName>
    </recommendedName>
</protein>
<evidence type="ECO:0000256" key="4">
    <source>
        <dbReference type="SAM" id="SignalP"/>
    </source>
</evidence>
<feature type="signal peptide" evidence="4">
    <location>
        <begin position="1"/>
        <end position="32"/>
    </location>
</feature>
<evidence type="ECO:0000256" key="3">
    <source>
        <dbReference type="ARBA" id="ARBA00023237"/>
    </source>
</evidence>
<dbReference type="AlphaFoldDB" id="A0A2T4U158"/>
<keyword evidence="3" id="KW-0998">Cell outer membrane</keyword>
<dbReference type="SUPFAM" id="SSF56935">
    <property type="entry name" value="Porins"/>
    <property type="match status" value="1"/>
</dbReference>
<dbReference type="InterPro" id="IPR020016">
    <property type="entry name" value="Decahaem-assoc_OM_MtrB/PioB"/>
</dbReference>
<dbReference type="NCBIfam" id="TIGR03509">
    <property type="entry name" value="OMP_MtrB_PioB"/>
    <property type="match status" value="1"/>
</dbReference>
<gene>
    <name evidence="5" type="ORF">CLG94_00760</name>
</gene>
<dbReference type="GO" id="GO:0009279">
    <property type="term" value="C:cell outer membrane"/>
    <property type="evidence" value="ECO:0007669"/>
    <property type="project" value="UniProtKB-SubCell"/>
</dbReference>
<evidence type="ECO:0000313" key="5">
    <source>
        <dbReference type="EMBL" id="PTL37095.1"/>
    </source>
</evidence>
<dbReference type="Proteomes" id="UP000241436">
    <property type="component" value="Unassembled WGS sequence"/>
</dbReference>
<reference evidence="5 6" key="1">
    <citation type="submission" date="2017-09" db="EMBL/GenBank/DDBJ databases">
        <title>Bloom of a denitrifying methanotroph, Candidatus Methylomirabilis limnetica, in a deep stratified lake.</title>
        <authorList>
            <person name="Graf J.S."/>
            <person name="Marchant H.K."/>
            <person name="Tienken D."/>
            <person name="Hach P.F."/>
            <person name="Brand A."/>
            <person name="Schubert C.J."/>
            <person name="Kuypers M.M."/>
            <person name="Milucka J."/>
        </authorList>
    </citation>
    <scope>NUCLEOTIDE SEQUENCE [LARGE SCALE GENOMIC DNA]</scope>
    <source>
        <strain evidence="5 6">Zug</strain>
    </source>
</reference>
<evidence type="ECO:0000313" key="6">
    <source>
        <dbReference type="Proteomes" id="UP000241436"/>
    </source>
</evidence>
<reference evidence="6" key="2">
    <citation type="journal article" date="2018" name="Environ. Microbiol.">
        <title>Bloom of a denitrifying methanotroph, 'Candidatus Methylomirabilis limnetica', in a deep stratified lake.</title>
        <authorList>
            <person name="Graf J.S."/>
            <person name="Mayr M.J."/>
            <person name="Marchant H.K."/>
            <person name="Tienken D."/>
            <person name="Hach P.F."/>
            <person name="Brand A."/>
            <person name="Schubert C.J."/>
            <person name="Kuypers M.M."/>
            <person name="Milucka J."/>
        </authorList>
    </citation>
    <scope>NUCLEOTIDE SEQUENCE [LARGE SCALE GENOMIC DNA]</scope>
    <source>
        <strain evidence="6">Zug</strain>
    </source>
</reference>
<dbReference type="Pfam" id="PF11854">
    <property type="entry name" value="MtrB_PioB"/>
    <property type="match status" value="1"/>
</dbReference>
<dbReference type="InterPro" id="IPR036942">
    <property type="entry name" value="Beta-barrel_TonB_sf"/>
</dbReference>
<dbReference type="Gene3D" id="2.40.170.20">
    <property type="entry name" value="TonB-dependent receptor, beta-barrel domain"/>
    <property type="match status" value="1"/>
</dbReference>
<evidence type="ECO:0008006" key="7">
    <source>
        <dbReference type="Google" id="ProtNLM"/>
    </source>
</evidence>
<keyword evidence="2" id="KW-0472">Membrane</keyword>
<sequence>MGALIRMRWVSKALLPAIALLLTVVASGYAEQAPPEEALPSWAKWLNGRLPFNFELTELDIEGGYRDIDGSRSSAKFQEYRVLEESPFMDHLRLSMETKDKKHYIDFTTLDSFKQDQSYLFRAGQYGGYELEVFWDQIPHLLSTTGRTLFTTTHEDSTASLTLPPGVASTVQAATPATRGSVMAGFLVNAAPTDLSFLTTKAGFKMKYNLTDSLDVGVRYTFTQKDGTIPFGTGFGGPGSLIELPAPLFNRTHQVEAKTQYARPGWNVSLGGAASIFDQGIDNITFDNPLSATDSPTVASRGRTTMDPNNQAYNLFLSGGVSLPLQTRVTGKVSYGWRLQTQDFVPHTINPALAANPLLALPKRDLDGDVQTTLVTINGTSRPITTVPLTLSGGYRFYDFNNRSSEIEFTAHTVRDTSLTAETRANAPFSYTKQNGRLDAGYSLLKDLHLNMGYEWERWDRDPKYREVQTSDEHFLKTSLDFTPIDWLLLRGAYRRSWRNIDKYVPQAHHAHIVTDIEGETDPEVLELQGQSTLLRKFDEADRTRDRVEILASITPIETLNFTATYGLMRDDFDKSPLGLQESRGWSLGGDLAYSPRPWLSFFVNYMREEFKYDQLSRSRPVVGNVSTATALAPGCAFTSPSAATSNAVCDFTDFNWRSINRDRVDTYGVGADVSLIPNRLNLRLSYSFSDADTIIDSSNPVAPELHPPTTGATQRATATAVRYPLANTNLHTLIAALRYNMTKNWSLNGEYRFEQFRETDWATDAIGTSGLTTLPPTADTYLGARFLQNYNAHIAGFTLRYKF</sequence>
<dbReference type="OrthoDB" id="8132925at2"/>
<evidence type="ECO:0000256" key="1">
    <source>
        <dbReference type="ARBA" id="ARBA00004442"/>
    </source>
</evidence>
<proteinExistence type="predicted"/>